<dbReference type="Proteomes" id="UP000002729">
    <property type="component" value="Unassembled WGS sequence"/>
</dbReference>
<reference evidence="2 3" key="1">
    <citation type="journal article" date="2011" name="Proc. Natl. Acad. Sci. U.S.A.">
        <title>Niche of harmful alga Aureococcus anophagefferens revealed through ecogenomics.</title>
        <authorList>
            <person name="Gobler C.J."/>
            <person name="Berry D.L."/>
            <person name="Dyhrman S.T."/>
            <person name="Wilhelm S.W."/>
            <person name="Salamov A."/>
            <person name="Lobanov A.V."/>
            <person name="Zhang Y."/>
            <person name="Collier J.L."/>
            <person name="Wurch L.L."/>
            <person name="Kustka A.B."/>
            <person name="Dill B.D."/>
            <person name="Shah M."/>
            <person name="VerBerkmoes N.C."/>
            <person name="Kuo A."/>
            <person name="Terry A."/>
            <person name="Pangilinan J."/>
            <person name="Lindquist E.A."/>
            <person name="Lucas S."/>
            <person name="Paulsen I.T."/>
            <person name="Hattenrath-Lehmann T.K."/>
            <person name="Talmage S.C."/>
            <person name="Walker E.A."/>
            <person name="Koch F."/>
            <person name="Burson A.M."/>
            <person name="Marcoval M.A."/>
            <person name="Tang Y.Z."/>
            <person name="Lecleir G.R."/>
            <person name="Coyne K.J."/>
            <person name="Berg G.M."/>
            <person name="Bertrand E.M."/>
            <person name="Saito M.A."/>
            <person name="Gladyshev V.N."/>
            <person name="Grigoriev I.V."/>
        </authorList>
    </citation>
    <scope>NUCLEOTIDE SEQUENCE [LARGE SCALE GENOMIC DNA]</scope>
    <source>
        <strain evidence="3">CCMP 1984</strain>
    </source>
</reference>
<feature type="non-terminal residue" evidence="2">
    <location>
        <position position="1"/>
    </location>
</feature>
<feature type="non-terminal residue" evidence="2">
    <location>
        <position position="164"/>
    </location>
</feature>
<name>F0Y6N8_AURAN</name>
<evidence type="ECO:0000313" key="3">
    <source>
        <dbReference type="Proteomes" id="UP000002729"/>
    </source>
</evidence>
<evidence type="ECO:0000313" key="2">
    <source>
        <dbReference type="EMBL" id="EGB09050.1"/>
    </source>
</evidence>
<gene>
    <name evidence="2" type="ORF">AURANDRAFT_71504</name>
</gene>
<sequence length="164" mass="18382">KTHRPHHPSHDDLSGHVPQSLHGLDAHVQRPDDVPAQEAQRRPLRGAAHADRGVLPPRRFLRLPRDGLLHDQAPDGGGAHGRLRRVVRVRLPLPVEREVRPLPGEDEGQVPDALRARAPHALAHGRRRLLQVRLSPPSDARARSPPPRPPGAYERRRPKNQRPL</sequence>
<proteinExistence type="predicted"/>
<dbReference type="AlphaFoldDB" id="F0Y6N8"/>
<organism evidence="3">
    <name type="scientific">Aureococcus anophagefferens</name>
    <name type="common">Harmful bloom alga</name>
    <dbReference type="NCBI Taxonomy" id="44056"/>
    <lineage>
        <taxon>Eukaryota</taxon>
        <taxon>Sar</taxon>
        <taxon>Stramenopiles</taxon>
        <taxon>Ochrophyta</taxon>
        <taxon>Pelagophyceae</taxon>
        <taxon>Pelagomonadales</taxon>
        <taxon>Pelagomonadaceae</taxon>
        <taxon>Aureococcus</taxon>
    </lineage>
</organism>
<accession>F0Y6N8</accession>
<dbReference type="KEGG" id="aaf:AURANDRAFT_71504"/>
<dbReference type="InParanoid" id="F0Y6N8"/>
<evidence type="ECO:0000256" key="1">
    <source>
        <dbReference type="SAM" id="MobiDB-lite"/>
    </source>
</evidence>
<feature type="compositionally biased region" description="Basic and acidic residues" evidence="1">
    <location>
        <begin position="24"/>
        <end position="33"/>
    </location>
</feature>
<dbReference type="RefSeq" id="XP_009036176.1">
    <property type="nucleotide sequence ID" value="XM_009037928.1"/>
</dbReference>
<protein>
    <submittedName>
        <fullName evidence="2">Uncharacterized protein</fullName>
    </submittedName>
</protein>
<feature type="region of interest" description="Disordered" evidence="1">
    <location>
        <begin position="1"/>
        <end position="58"/>
    </location>
</feature>
<keyword evidence="3" id="KW-1185">Reference proteome</keyword>
<dbReference type="EMBL" id="GL833126">
    <property type="protein sequence ID" value="EGB09050.1"/>
    <property type="molecule type" value="Genomic_DNA"/>
</dbReference>
<feature type="region of interest" description="Disordered" evidence="1">
    <location>
        <begin position="122"/>
        <end position="164"/>
    </location>
</feature>
<dbReference type="GeneID" id="20228257"/>